<accession>A0A379EPH5</accession>
<protein>
    <submittedName>
        <fullName evidence="3">Endonuclease/exonuclease/phosphatase family protein</fullName>
    </submittedName>
</protein>
<dbReference type="Proteomes" id="UP000183920">
    <property type="component" value="Unassembled WGS sequence"/>
</dbReference>
<dbReference type="Proteomes" id="UP000619976">
    <property type="component" value="Unassembled WGS sequence"/>
</dbReference>
<dbReference type="RefSeq" id="WP_072065154.1">
    <property type="nucleotide sequence ID" value="NZ_CAXOKJ010000028.1"/>
</dbReference>
<dbReference type="EMBL" id="JAEKCB010000002">
    <property type="protein sequence ID" value="MBJ2117388.1"/>
    <property type="molecule type" value="Genomic_DNA"/>
</dbReference>
<dbReference type="InterPro" id="IPR036691">
    <property type="entry name" value="Endo/exonu/phosph_ase_sf"/>
</dbReference>
<dbReference type="GeneID" id="76523948"/>
<evidence type="ECO:0000259" key="1">
    <source>
        <dbReference type="Pfam" id="PF03372"/>
    </source>
</evidence>
<name>A0A0G4QHE2_9GAMM</name>
<keyword evidence="3" id="KW-0378">Hydrolase</keyword>
<dbReference type="NCBIfam" id="NF003841">
    <property type="entry name" value="PRK05421.1-3"/>
    <property type="match status" value="1"/>
</dbReference>
<dbReference type="Gene3D" id="3.60.10.10">
    <property type="entry name" value="Endonuclease/exonuclease/phosphatase"/>
    <property type="match status" value="1"/>
</dbReference>
<dbReference type="NCBIfam" id="NF003842">
    <property type="entry name" value="PRK05421.1-4"/>
    <property type="match status" value="1"/>
</dbReference>
<dbReference type="Pfam" id="PF03372">
    <property type="entry name" value="Exo_endo_phos"/>
    <property type="match status" value="1"/>
</dbReference>
<gene>
    <name evidence="2" type="ORF">BN1804_03499</name>
    <name evidence="3" type="ORF">JFQ69_06900</name>
</gene>
<organism evidence="2 4">
    <name type="scientific">Proteus penneri</name>
    <dbReference type="NCBI Taxonomy" id="102862"/>
    <lineage>
        <taxon>Bacteria</taxon>
        <taxon>Pseudomonadati</taxon>
        <taxon>Pseudomonadota</taxon>
        <taxon>Gammaproteobacteria</taxon>
        <taxon>Enterobacterales</taxon>
        <taxon>Morganellaceae</taxon>
        <taxon>Proteus</taxon>
    </lineage>
</organism>
<dbReference type="InterPro" id="IPR005135">
    <property type="entry name" value="Endo/exonuclease/phosphatase"/>
</dbReference>
<dbReference type="NCBIfam" id="NF003840">
    <property type="entry name" value="PRK05421.1-2"/>
    <property type="match status" value="1"/>
</dbReference>
<dbReference type="GO" id="GO:0004519">
    <property type="term" value="F:endonuclease activity"/>
    <property type="evidence" value="ECO:0007669"/>
    <property type="project" value="UniProtKB-KW"/>
</dbReference>
<accession>A0A0G4QHE2</accession>
<dbReference type="SUPFAM" id="SSF56219">
    <property type="entry name" value="DNase I-like"/>
    <property type="match status" value="1"/>
</dbReference>
<evidence type="ECO:0000313" key="5">
    <source>
        <dbReference type="Proteomes" id="UP000619976"/>
    </source>
</evidence>
<keyword evidence="3" id="KW-0255">Endonuclease</keyword>
<dbReference type="NCBIfam" id="NF003839">
    <property type="entry name" value="PRK05421.1-1"/>
    <property type="match status" value="1"/>
</dbReference>
<dbReference type="AlphaFoldDB" id="A0A0G4QHE2"/>
<evidence type="ECO:0000313" key="2">
    <source>
        <dbReference type="EMBL" id="CRL65422.1"/>
    </source>
</evidence>
<feature type="domain" description="Endonuclease/exonuclease/phosphatase" evidence="1">
    <location>
        <begin position="49"/>
        <end position="253"/>
    </location>
</feature>
<evidence type="ECO:0000313" key="3">
    <source>
        <dbReference type="EMBL" id="MBJ2117388.1"/>
    </source>
</evidence>
<keyword evidence="3" id="KW-0540">Nuclease</keyword>
<reference evidence="2" key="2">
    <citation type="submission" date="2015-06" db="EMBL/GenBank/DDBJ databases">
        <authorList>
            <person name="Urmite Genomes Urmite Genomes"/>
        </authorList>
    </citation>
    <scope>NUCLEOTIDE SEQUENCE [LARGE SCALE GENOMIC DNA]</scope>
    <source>
        <strain evidence="2">CSUR P1867</strain>
    </source>
</reference>
<reference evidence="3 5" key="3">
    <citation type="submission" date="2020-12" db="EMBL/GenBank/DDBJ databases">
        <title>Enhanced detection system for hospital associated transmission using whole genome sequencing surveillance.</title>
        <authorList>
            <person name="Harrison L.H."/>
            <person name="Van Tyne D."/>
            <person name="Marsh J.W."/>
            <person name="Griffith M.P."/>
            <person name="Snyder D.J."/>
            <person name="Cooper V.S."/>
            <person name="Mustapha M."/>
        </authorList>
    </citation>
    <scope>NUCLEOTIDE SEQUENCE [LARGE SCALE GENOMIC DNA]</scope>
    <source>
        <strain evidence="3 5">PR00195</strain>
    </source>
</reference>
<keyword evidence="5" id="KW-1185">Reference proteome</keyword>
<sequence>MAKKPTYSVRFVAGQPVERIEPSPPLSERKDILPIGMPLYTEGILKIAVWNIYKQQRPNWRNMLEILSTDTHLLLLQEAQTTPELVRFAGAHHLIADQVPALAFQQHPAGVMTLSSSHPIYCCPLREKEPFLRLSKSALITVYPLITGDHLMVINVHAINFSFGVDVYQRQLSNLSVHIMHHKGPVILAGDFNAWSRPRINVLKRFARRLGLKEVIFDNDWRTKAFGKPLDYIFYRGLSLNNAEVLITDASDHHPLIATFY</sequence>
<dbReference type="EMBL" id="CVRY01000008">
    <property type="protein sequence ID" value="CRL65422.1"/>
    <property type="molecule type" value="Genomic_DNA"/>
</dbReference>
<reference evidence="4" key="1">
    <citation type="submission" date="2015-06" db="EMBL/GenBank/DDBJ databases">
        <authorList>
            <person name="Urmite Genomes"/>
        </authorList>
    </citation>
    <scope>NUCLEOTIDE SEQUENCE [LARGE SCALE GENOMIC DNA]</scope>
    <source>
        <strain evidence="4">CSUR P1867</strain>
    </source>
</reference>
<evidence type="ECO:0000313" key="4">
    <source>
        <dbReference type="Proteomes" id="UP000183920"/>
    </source>
</evidence>
<proteinExistence type="predicted"/>